<dbReference type="AlphaFoldDB" id="A0A094QGW5"/>
<dbReference type="EMBL" id="JNSL01000004">
    <property type="protein sequence ID" value="KGA21549.1"/>
    <property type="molecule type" value="Genomic_DNA"/>
</dbReference>
<evidence type="ECO:0008006" key="3">
    <source>
        <dbReference type="Google" id="ProtNLM"/>
    </source>
</evidence>
<keyword evidence="1" id="KW-0812">Transmembrane</keyword>
<reference evidence="2" key="1">
    <citation type="submission" date="2014-06" db="EMBL/GenBank/DDBJ databases">
        <title>Key roles for freshwater Actinobacteria revealed by deep metagenomic sequencing.</title>
        <authorList>
            <person name="Ghai R."/>
            <person name="Mizuno C.M."/>
            <person name="Picazo A."/>
            <person name="Camacho A."/>
            <person name="Rodriguez-Valera F."/>
        </authorList>
    </citation>
    <scope>NUCLEOTIDE SEQUENCE</scope>
</reference>
<dbReference type="GO" id="GO:0015225">
    <property type="term" value="F:biotin transmembrane transporter activity"/>
    <property type="evidence" value="ECO:0007669"/>
    <property type="project" value="InterPro"/>
</dbReference>
<gene>
    <name evidence="2" type="ORF">GM51_1300</name>
</gene>
<keyword evidence="1" id="KW-0472">Membrane</keyword>
<dbReference type="PIRSF" id="PIRSF016661">
    <property type="entry name" value="BioY"/>
    <property type="match status" value="1"/>
</dbReference>
<dbReference type="GO" id="GO:0005886">
    <property type="term" value="C:plasma membrane"/>
    <property type="evidence" value="ECO:0007669"/>
    <property type="project" value="InterPro"/>
</dbReference>
<accession>A0A094QGW5</accession>
<organism evidence="2">
    <name type="scientific">freshwater metagenome</name>
    <dbReference type="NCBI Taxonomy" id="449393"/>
    <lineage>
        <taxon>unclassified sequences</taxon>
        <taxon>metagenomes</taxon>
        <taxon>ecological metagenomes</taxon>
    </lineage>
</organism>
<evidence type="ECO:0000313" key="2">
    <source>
        <dbReference type="EMBL" id="KGA21549.1"/>
    </source>
</evidence>
<dbReference type="InterPro" id="IPR003784">
    <property type="entry name" value="BioY"/>
</dbReference>
<dbReference type="Pfam" id="PF02632">
    <property type="entry name" value="BioY"/>
    <property type="match status" value="1"/>
</dbReference>
<proteinExistence type="predicted"/>
<dbReference type="PANTHER" id="PTHR34295">
    <property type="entry name" value="BIOTIN TRANSPORTER BIOY"/>
    <property type="match status" value="1"/>
</dbReference>
<feature type="transmembrane region" description="Helical" evidence="1">
    <location>
        <begin position="186"/>
        <end position="207"/>
    </location>
</feature>
<feature type="transmembrane region" description="Helical" evidence="1">
    <location>
        <begin position="72"/>
        <end position="94"/>
    </location>
</feature>
<protein>
    <recommendedName>
        <fullName evidence="3">Biotin transporter</fullName>
    </recommendedName>
</protein>
<sequence length="211" mass="22257">MVVGSDHKLKGIEVGQMVQVSQVSTLKSAFITRSTVASQISLILTGTVFLAVMAQIAFPIPGSPVPFTGQTLGVLLLGTAYGAGLGASTVAFYLLMGMAGAPIFSSGTSGIERIVGPTGGYLVGMLISSLVLGALAGRKWDQKIKTVIPTMIIGNLIIFSIGLLWLNQYTGQSWLWTFEKGFTPFIFGEIIKIAIASTALPAVWKYVAKRA</sequence>
<feature type="transmembrane region" description="Helical" evidence="1">
    <location>
        <begin position="40"/>
        <end position="60"/>
    </location>
</feature>
<feature type="transmembrane region" description="Helical" evidence="1">
    <location>
        <begin position="147"/>
        <end position="166"/>
    </location>
</feature>
<evidence type="ECO:0000256" key="1">
    <source>
        <dbReference type="SAM" id="Phobius"/>
    </source>
</evidence>
<dbReference type="PANTHER" id="PTHR34295:SF1">
    <property type="entry name" value="BIOTIN TRANSPORTER BIOY"/>
    <property type="match status" value="1"/>
</dbReference>
<keyword evidence="1" id="KW-1133">Transmembrane helix</keyword>
<dbReference type="Gene3D" id="1.10.1760.20">
    <property type="match status" value="1"/>
</dbReference>
<name>A0A094QGW5_9ZZZZ</name>
<comment type="caution">
    <text evidence="2">The sequence shown here is derived from an EMBL/GenBank/DDBJ whole genome shotgun (WGS) entry which is preliminary data.</text>
</comment>
<feature type="transmembrane region" description="Helical" evidence="1">
    <location>
        <begin position="114"/>
        <end position="135"/>
    </location>
</feature>